<dbReference type="Gene3D" id="3.30.70.270">
    <property type="match status" value="1"/>
</dbReference>
<dbReference type="InterPro" id="IPR000160">
    <property type="entry name" value="GGDEF_dom"/>
</dbReference>
<evidence type="ECO:0000259" key="1">
    <source>
        <dbReference type="PROSITE" id="PS50112"/>
    </source>
</evidence>
<feature type="domain" description="PAS" evidence="1">
    <location>
        <begin position="270"/>
        <end position="299"/>
    </location>
</feature>
<dbReference type="InterPro" id="IPR035965">
    <property type="entry name" value="PAS-like_dom_sf"/>
</dbReference>
<feature type="domain" description="PAC" evidence="2">
    <location>
        <begin position="452"/>
        <end position="505"/>
    </location>
</feature>
<dbReference type="InterPro" id="IPR000700">
    <property type="entry name" value="PAS-assoc_C"/>
</dbReference>
<dbReference type="AlphaFoldDB" id="A0A433RSI2"/>
<dbReference type="CDD" id="cd01949">
    <property type="entry name" value="GGDEF"/>
    <property type="match status" value="1"/>
</dbReference>
<comment type="caution">
    <text evidence="4">The sequence shown here is derived from an EMBL/GenBank/DDBJ whole genome shotgun (WGS) entry which is preliminary data.</text>
</comment>
<dbReference type="OrthoDB" id="2624050at2"/>
<name>A0A433RSI2_9BACL</name>
<dbReference type="PANTHER" id="PTHR44757:SF2">
    <property type="entry name" value="BIOFILM ARCHITECTURE MAINTENANCE PROTEIN MBAA"/>
    <property type="match status" value="1"/>
</dbReference>
<sequence>MGVLSIEQQMAALYEHCTQLVFFMKRTAPFTYEYRYVNPAGVAIFKQSPIGCELGMSGLNHNKSDVIVENYEKAIKENRQIIYRDFYLFADTKHTNETTVWPVFIEQEQYVLAVSKEMSSHKVLEEEQHFLSTLFLKQHNPMIVASRTGQVLKINRVFSEVFSVPETVIGTHLKPRNEEERQLIKLCEEHLQPLFEGSHQEVVSMNWIYNTRINYTILMTPIVMEDEIVAVSLEWIEQNDAQHLEATLKETNFLLEGYKQALAAASNFCITDTEGIIEYVSEGYQQLSGYSCEELLGQTNAILNSRRHTSEFYEDMWTTIKRGAIWQGEICNRTKRGTYYWAHTTIVPVLDKNADIKNFVSVCIDVTERRALMSSLQNIEKTFNLITENTNDFITITNEDGIILYASPNHKERLGYEKEKLIGKFYSDILTAESSEVLKREIVQTLNNEEEANVELEMVSKFGETLWTEAYITGVQDPVREEVYQYVTIAREITQRKQKEEELRFLAYHDALTLLPNRRYLSLQCEKLEQEAKERQQSIVAMYIDGDNFKAINDVYGHDVGDEFIREFGRALKRSLRDSDFVCRIGGDEFVVLLTHMSLEEAVCEQQILATIERIQQVLRKGWDIAGNHFAPTSSIGIAVYPQHGTSVELLLEKADSALYLAKNVSGKDSYRFASN</sequence>
<evidence type="ECO:0000313" key="5">
    <source>
        <dbReference type="Proteomes" id="UP000288623"/>
    </source>
</evidence>
<dbReference type="PROSITE" id="PS50113">
    <property type="entry name" value="PAC"/>
    <property type="match status" value="2"/>
</dbReference>
<gene>
    <name evidence="4" type="ORF">QI30_09105</name>
</gene>
<dbReference type="SMART" id="SM00267">
    <property type="entry name" value="GGDEF"/>
    <property type="match status" value="1"/>
</dbReference>
<dbReference type="NCBIfam" id="TIGR00254">
    <property type="entry name" value="GGDEF"/>
    <property type="match status" value="1"/>
</dbReference>
<evidence type="ECO:0008006" key="6">
    <source>
        <dbReference type="Google" id="ProtNLM"/>
    </source>
</evidence>
<dbReference type="CDD" id="cd00130">
    <property type="entry name" value="PAS"/>
    <property type="match status" value="2"/>
</dbReference>
<dbReference type="SMART" id="SM00086">
    <property type="entry name" value="PAC"/>
    <property type="match status" value="2"/>
</dbReference>
<dbReference type="Gene3D" id="3.30.450.20">
    <property type="entry name" value="PAS domain"/>
    <property type="match status" value="2"/>
</dbReference>
<dbReference type="Pfam" id="PF00990">
    <property type="entry name" value="GGDEF"/>
    <property type="match status" value="1"/>
</dbReference>
<dbReference type="InterPro" id="IPR043128">
    <property type="entry name" value="Rev_trsase/Diguanyl_cyclase"/>
</dbReference>
<evidence type="ECO:0000259" key="3">
    <source>
        <dbReference type="PROSITE" id="PS50887"/>
    </source>
</evidence>
<dbReference type="NCBIfam" id="TIGR00229">
    <property type="entry name" value="sensory_box"/>
    <property type="match status" value="2"/>
</dbReference>
<proteinExistence type="predicted"/>
<feature type="domain" description="PAC" evidence="2">
    <location>
        <begin position="326"/>
        <end position="378"/>
    </location>
</feature>
<dbReference type="PROSITE" id="PS50112">
    <property type="entry name" value="PAS"/>
    <property type="match status" value="2"/>
</dbReference>
<evidence type="ECO:0000313" key="4">
    <source>
        <dbReference type="EMBL" id="RUS55106.1"/>
    </source>
</evidence>
<keyword evidence="5" id="KW-1185">Reference proteome</keyword>
<dbReference type="InterPro" id="IPR001610">
    <property type="entry name" value="PAC"/>
</dbReference>
<dbReference type="RefSeq" id="WP_126990611.1">
    <property type="nucleotide sequence ID" value="NZ_JTFC01000031.1"/>
</dbReference>
<dbReference type="PANTHER" id="PTHR44757">
    <property type="entry name" value="DIGUANYLATE CYCLASE DGCP"/>
    <property type="match status" value="1"/>
</dbReference>
<dbReference type="Pfam" id="PF13426">
    <property type="entry name" value="PAS_9"/>
    <property type="match status" value="2"/>
</dbReference>
<dbReference type="PROSITE" id="PS50887">
    <property type="entry name" value="GGDEF"/>
    <property type="match status" value="1"/>
</dbReference>
<feature type="domain" description="PAS" evidence="1">
    <location>
        <begin position="379"/>
        <end position="449"/>
    </location>
</feature>
<protein>
    <recommendedName>
        <fullName evidence="6">Diguanylate cyclase</fullName>
    </recommendedName>
</protein>
<dbReference type="InterPro" id="IPR000014">
    <property type="entry name" value="PAS"/>
</dbReference>
<evidence type="ECO:0000259" key="2">
    <source>
        <dbReference type="PROSITE" id="PS50113"/>
    </source>
</evidence>
<dbReference type="EMBL" id="JTFC01000031">
    <property type="protein sequence ID" value="RUS55106.1"/>
    <property type="molecule type" value="Genomic_DNA"/>
</dbReference>
<dbReference type="SMART" id="SM00091">
    <property type="entry name" value="PAS"/>
    <property type="match status" value="3"/>
</dbReference>
<dbReference type="Proteomes" id="UP000288623">
    <property type="component" value="Unassembled WGS sequence"/>
</dbReference>
<dbReference type="InterPro" id="IPR029787">
    <property type="entry name" value="Nucleotide_cyclase"/>
</dbReference>
<accession>A0A433RSI2</accession>
<reference evidence="4 5" key="1">
    <citation type="submission" date="2014-11" db="EMBL/GenBank/DDBJ databases">
        <title>Genome sequence and analysis of novel Kurthia sp.</title>
        <authorList>
            <person name="Lawson J.N."/>
            <person name="Gonzalez J.E."/>
            <person name="Rinauldi L."/>
            <person name="Xuan Z."/>
            <person name="Firman A."/>
            <person name="Shaddox L."/>
            <person name="Trudeau A."/>
            <person name="Shah S."/>
            <person name="Reiman D."/>
        </authorList>
    </citation>
    <scope>NUCLEOTIDE SEQUENCE [LARGE SCALE GENOMIC DNA]</scope>
    <source>
        <strain evidence="4 5">3B1D</strain>
    </source>
</reference>
<dbReference type="SUPFAM" id="SSF55785">
    <property type="entry name" value="PYP-like sensor domain (PAS domain)"/>
    <property type="match status" value="2"/>
</dbReference>
<organism evidence="4 5">
    <name type="scientific">Candidatus Kurthia intestinigallinarum</name>
    <dbReference type="NCBI Taxonomy" id="1562256"/>
    <lineage>
        <taxon>Bacteria</taxon>
        <taxon>Bacillati</taxon>
        <taxon>Bacillota</taxon>
        <taxon>Bacilli</taxon>
        <taxon>Bacillales</taxon>
        <taxon>Caryophanaceae</taxon>
        <taxon>Kurthia</taxon>
    </lineage>
</organism>
<feature type="domain" description="GGDEF" evidence="3">
    <location>
        <begin position="537"/>
        <end position="676"/>
    </location>
</feature>
<dbReference type="SUPFAM" id="SSF55073">
    <property type="entry name" value="Nucleotide cyclase"/>
    <property type="match status" value="1"/>
</dbReference>
<dbReference type="InterPro" id="IPR052155">
    <property type="entry name" value="Biofilm_reg_signaling"/>
</dbReference>